<dbReference type="InterPro" id="IPR053202">
    <property type="entry name" value="EGF_Rcpt_Signaling_Reg"/>
</dbReference>
<dbReference type="GO" id="GO:0008168">
    <property type="term" value="F:methyltransferase activity"/>
    <property type="evidence" value="ECO:0007669"/>
    <property type="project" value="UniProtKB-KW"/>
</dbReference>
<organism evidence="2 3">
    <name type="scientific">Hyphomicrobium album</name>
    <dbReference type="NCBI Taxonomy" id="2665159"/>
    <lineage>
        <taxon>Bacteria</taxon>
        <taxon>Pseudomonadati</taxon>
        <taxon>Pseudomonadota</taxon>
        <taxon>Alphaproteobacteria</taxon>
        <taxon>Hyphomicrobiales</taxon>
        <taxon>Hyphomicrobiaceae</taxon>
        <taxon>Hyphomicrobium</taxon>
    </lineage>
</organism>
<dbReference type="SUPFAM" id="SSF53335">
    <property type="entry name" value="S-adenosyl-L-methionine-dependent methyltransferases"/>
    <property type="match status" value="1"/>
</dbReference>
<accession>A0A6I3KJZ0</accession>
<dbReference type="RefSeq" id="WP_154739056.1">
    <property type="nucleotide sequence ID" value="NZ_WMBQ01000001.1"/>
</dbReference>
<dbReference type="NCBIfam" id="TIGR01444">
    <property type="entry name" value="fkbM_fam"/>
    <property type="match status" value="1"/>
</dbReference>
<dbReference type="Proteomes" id="UP000440694">
    <property type="component" value="Unassembled WGS sequence"/>
</dbReference>
<keyword evidence="2" id="KW-0489">Methyltransferase</keyword>
<comment type="caution">
    <text evidence="2">The sequence shown here is derived from an EMBL/GenBank/DDBJ whole genome shotgun (WGS) entry which is preliminary data.</text>
</comment>
<dbReference type="GO" id="GO:0005886">
    <property type="term" value="C:plasma membrane"/>
    <property type="evidence" value="ECO:0007669"/>
    <property type="project" value="TreeGrafter"/>
</dbReference>
<dbReference type="Gene3D" id="3.40.50.150">
    <property type="entry name" value="Vaccinia Virus protein VP39"/>
    <property type="match status" value="1"/>
</dbReference>
<evidence type="ECO:0000313" key="2">
    <source>
        <dbReference type="EMBL" id="MTD94663.1"/>
    </source>
</evidence>
<dbReference type="Pfam" id="PF05050">
    <property type="entry name" value="Methyltransf_21"/>
    <property type="match status" value="1"/>
</dbReference>
<name>A0A6I3KJZ0_9HYPH</name>
<feature type="domain" description="Methyltransferase FkbM" evidence="1">
    <location>
        <begin position="46"/>
        <end position="186"/>
    </location>
</feature>
<gene>
    <name evidence="2" type="ORF">GIW81_10005</name>
</gene>
<protein>
    <submittedName>
        <fullName evidence="2">FkbM family methyltransferase</fullName>
    </submittedName>
</protein>
<dbReference type="GO" id="GO:0032259">
    <property type="term" value="P:methylation"/>
    <property type="evidence" value="ECO:0007669"/>
    <property type="project" value="UniProtKB-KW"/>
</dbReference>
<evidence type="ECO:0000259" key="1">
    <source>
        <dbReference type="Pfam" id="PF05050"/>
    </source>
</evidence>
<dbReference type="PANTHER" id="PTHR34009">
    <property type="entry name" value="PROTEIN STAR"/>
    <property type="match status" value="1"/>
</dbReference>
<proteinExistence type="predicted"/>
<dbReference type="AlphaFoldDB" id="A0A6I3KJZ0"/>
<dbReference type="GO" id="GO:0006888">
    <property type="term" value="P:endoplasmic reticulum to Golgi vesicle-mediated transport"/>
    <property type="evidence" value="ECO:0007669"/>
    <property type="project" value="TreeGrafter"/>
</dbReference>
<keyword evidence="3" id="KW-1185">Reference proteome</keyword>
<dbReference type="GO" id="GO:0016197">
    <property type="term" value="P:endosomal transport"/>
    <property type="evidence" value="ECO:0007669"/>
    <property type="project" value="TreeGrafter"/>
</dbReference>
<dbReference type="InterPro" id="IPR029063">
    <property type="entry name" value="SAM-dependent_MTases_sf"/>
</dbReference>
<dbReference type="GO" id="GO:0005737">
    <property type="term" value="C:cytoplasm"/>
    <property type="evidence" value="ECO:0007669"/>
    <property type="project" value="GOC"/>
</dbReference>
<reference evidence="2 3" key="1">
    <citation type="submission" date="2019-11" db="EMBL/GenBank/DDBJ databases">
        <title>Identification of a novel strain.</title>
        <authorList>
            <person name="Xu Q."/>
            <person name="Wang G."/>
        </authorList>
    </citation>
    <scope>NUCLEOTIDE SEQUENCE [LARGE SCALE GENOMIC DNA]</scope>
    <source>
        <strain evidence="3">xq</strain>
    </source>
</reference>
<evidence type="ECO:0000313" key="3">
    <source>
        <dbReference type="Proteomes" id="UP000440694"/>
    </source>
</evidence>
<dbReference type="EMBL" id="WMBQ01000001">
    <property type="protein sequence ID" value="MTD94663.1"/>
    <property type="molecule type" value="Genomic_DNA"/>
</dbReference>
<keyword evidence="2" id="KW-0808">Transferase</keyword>
<dbReference type="InterPro" id="IPR006342">
    <property type="entry name" value="FkbM_mtfrase"/>
</dbReference>
<dbReference type="PANTHER" id="PTHR34009:SF2">
    <property type="entry name" value="PROTEIN STAR"/>
    <property type="match status" value="1"/>
</dbReference>
<sequence length="227" mass="25722">MNVHSVIRRILRRDPNFEPQKCYGQDGEDLIVDRILGRQQVGFYVDVGAHHPVRFSNTYMFYRRGWRGINIDAEPGSMRLFQRYRPLDINIECGVAARAGQLKFHRFNEPALNTFDSAEAALKDRSPYKIIETVDVCVERLDSLLERHLPPSQTIDLLSVDVEGKDAEVLSSNDWTKFRPRLVLAETLRADLLSIANCPVSLLLGGVGYKPVAKAFNTVFFAQGDQA</sequence>